<reference evidence="1 2" key="1">
    <citation type="submission" date="2019-03" db="EMBL/GenBank/DDBJ databases">
        <title>Genomic Encyclopedia of Archaeal and Bacterial Type Strains, Phase II (KMG-II): from individual species to whole genera.</title>
        <authorList>
            <person name="Goeker M."/>
        </authorList>
    </citation>
    <scope>NUCLEOTIDE SEQUENCE [LARGE SCALE GENOMIC DNA]</scope>
    <source>
        <strain evidence="1 2">DSM 19034</strain>
    </source>
</reference>
<proteinExistence type="predicted"/>
<gene>
    <name evidence="1" type="ORF">CLV32_3687</name>
</gene>
<dbReference type="EMBL" id="SNWM01000004">
    <property type="protein sequence ID" value="TDO21049.1"/>
    <property type="molecule type" value="Genomic_DNA"/>
</dbReference>
<comment type="caution">
    <text evidence="1">The sequence shown here is derived from an EMBL/GenBank/DDBJ whole genome shotgun (WGS) entry which is preliminary data.</text>
</comment>
<protein>
    <submittedName>
        <fullName evidence="1">Uncharacterized protein</fullName>
    </submittedName>
</protein>
<evidence type="ECO:0000313" key="1">
    <source>
        <dbReference type="EMBL" id="TDO21049.1"/>
    </source>
</evidence>
<accession>A0A4V3C381</accession>
<name>A0A4V3C381_9SPHI</name>
<keyword evidence="2" id="KW-1185">Reference proteome</keyword>
<evidence type="ECO:0000313" key="2">
    <source>
        <dbReference type="Proteomes" id="UP000295499"/>
    </source>
</evidence>
<dbReference type="Proteomes" id="UP000295499">
    <property type="component" value="Unassembled WGS sequence"/>
</dbReference>
<organism evidence="1 2">
    <name type="scientific">Pedobacter duraquae</name>
    <dbReference type="NCBI Taxonomy" id="425511"/>
    <lineage>
        <taxon>Bacteria</taxon>
        <taxon>Pseudomonadati</taxon>
        <taxon>Bacteroidota</taxon>
        <taxon>Sphingobacteriia</taxon>
        <taxon>Sphingobacteriales</taxon>
        <taxon>Sphingobacteriaceae</taxon>
        <taxon>Pedobacter</taxon>
    </lineage>
</organism>
<dbReference type="AlphaFoldDB" id="A0A4V3C381"/>
<sequence>MESRKDIIYAVIAQIYFAISAKLLSNSLKIYITFLLRIFIGVRQYNIQDIVARRVGLQR</sequence>